<evidence type="ECO:0000313" key="2">
    <source>
        <dbReference type="Proteomes" id="UP001321760"/>
    </source>
</evidence>
<name>A0AAV9GXP4_9PEZI</name>
<gene>
    <name evidence="1" type="ORF">QBC34DRAFT_377478</name>
</gene>
<dbReference type="AlphaFoldDB" id="A0AAV9GXP4"/>
<reference evidence="1" key="1">
    <citation type="journal article" date="2023" name="Mol. Phylogenet. Evol.">
        <title>Genome-scale phylogeny and comparative genomics of the fungal order Sordariales.</title>
        <authorList>
            <person name="Hensen N."/>
            <person name="Bonometti L."/>
            <person name="Westerberg I."/>
            <person name="Brannstrom I.O."/>
            <person name="Guillou S."/>
            <person name="Cros-Aarteil S."/>
            <person name="Calhoun S."/>
            <person name="Haridas S."/>
            <person name="Kuo A."/>
            <person name="Mondo S."/>
            <person name="Pangilinan J."/>
            <person name="Riley R."/>
            <person name="LaButti K."/>
            <person name="Andreopoulos B."/>
            <person name="Lipzen A."/>
            <person name="Chen C."/>
            <person name="Yan M."/>
            <person name="Daum C."/>
            <person name="Ng V."/>
            <person name="Clum A."/>
            <person name="Steindorff A."/>
            <person name="Ohm R.A."/>
            <person name="Martin F."/>
            <person name="Silar P."/>
            <person name="Natvig D.O."/>
            <person name="Lalanne C."/>
            <person name="Gautier V."/>
            <person name="Ament-Velasquez S.L."/>
            <person name="Kruys A."/>
            <person name="Hutchinson M.I."/>
            <person name="Powell A.J."/>
            <person name="Barry K."/>
            <person name="Miller A.N."/>
            <person name="Grigoriev I.V."/>
            <person name="Debuchy R."/>
            <person name="Gladieux P."/>
            <person name="Hiltunen Thoren M."/>
            <person name="Johannesson H."/>
        </authorList>
    </citation>
    <scope>NUCLEOTIDE SEQUENCE</scope>
    <source>
        <strain evidence="1">PSN243</strain>
    </source>
</reference>
<keyword evidence="2" id="KW-1185">Reference proteome</keyword>
<reference evidence="1" key="2">
    <citation type="submission" date="2023-05" db="EMBL/GenBank/DDBJ databases">
        <authorList>
            <consortium name="Lawrence Berkeley National Laboratory"/>
            <person name="Steindorff A."/>
            <person name="Hensen N."/>
            <person name="Bonometti L."/>
            <person name="Westerberg I."/>
            <person name="Brannstrom I.O."/>
            <person name="Guillou S."/>
            <person name="Cros-Aarteil S."/>
            <person name="Calhoun S."/>
            <person name="Haridas S."/>
            <person name="Kuo A."/>
            <person name="Mondo S."/>
            <person name="Pangilinan J."/>
            <person name="Riley R."/>
            <person name="Labutti K."/>
            <person name="Andreopoulos B."/>
            <person name="Lipzen A."/>
            <person name="Chen C."/>
            <person name="Yanf M."/>
            <person name="Daum C."/>
            <person name="Ng V."/>
            <person name="Clum A."/>
            <person name="Ohm R."/>
            <person name="Martin F."/>
            <person name="Silar P."/>
            <person name="Natvig D."/>
            <person name="Lalanne C."/>
            <person name="Gautier V."/>
            <person name="Ament-Velasquez S.L."/>
            <person name="Kruys A."/>
            <person name="Hutchinson M.I."/>
            <person name="Powell A.J."/>
            <person name="Barry K."/>
            <person name="Miller A.N."/>
            <person name="Grigoriev I.V."/>
            <person name="Debuchy R."/>
            <person name="Gladieux P."/>
            <person name="Thoren M.H."/>
            <person name="Johannesson H."/>
        </authorList>
    </citation>
    <scope>NUCLEOTIDE SEQUENCE</scope>
    <source>
        <strain evidence="1">PSN243</strain>
    </source>
</reference>
<protein>
    <submittedName>
        <fullName evidence="1">Uncharacterized protein</fullName>
    </submittedName>
</protein>
<evidence type="ECO:0000313" key="1">
    <source>
        <dbReference type="EMBL" id="KAK4452475.1"/>
    </source>
</evidence>
<dbReference type="Proteomes" id="UP001321760">
    <property type="component" value="Unassembled WGS sequence"/>
</dbReference>
<accession>A0AAV9GXP4</accession>
<dbReference type="EMBL" id="MU865924">
    <property type="protein sequence ID" value="KAK4452475.1"/>
    <property type="molecule type" value="Genomic_DNA"/>
</dbReference>
<organism evidence="1 2">
    <name type="scientific">Podospora aff. communis PSN243</name>
    <dbReference type="NCBI Taxonomy" id="3040156"/>
    <lineage>
        <taxon>Eukaryota</taxon>
        <taxon>Fungi</taxon>
        <taxon>Dikarya</taxon>
        <taxon>Ascomycota</taxon>
        <taxon>Pezizomycotina</taxon>
        <taxon>Sordariomycetes</taxon>
        <taxon>Sordariomycetidae</taxon>
        <taxon>Sordariales</taxon>
        <taxon>Podosporaceae</taxon>
        <taxon>Podospora</taxon>
    </lineage>
</organism>
<sequence>MCHLTTLRHRCGCNTLLRLSCPHHNRALCSPPHRHTLLTAQTLIHPCLACHASKWDALDECRLSEFDDHQAHMSRTLSRFPPLPLESRRLLYRDLHLEDTRAEAMATAARQDGERKIQYTARWFRWYSTAALQLCFPDSGEGWANAKVWANFRWLQLHAPSSVVVRLDREVAETVRRAACLHAKAGMYGAFTAQEKSLLRGARDRGEAKRLVKGFLLVRRGERTRRSADVSLCGSCGQATPVPELVLGGGDGEMERRPLESEGSLTIGPPHPNLLAGDEWVKGKGGRLMESDGWAKTAAER</sequence>
<comment type="caution">
    <text evidence="1">The sequence shown here is derived from an EMBL/GenBank/DDBJ whole genome shotgun (WGS) entry which is preliminary data.</text>
</comment>
<proteinExistence type="predicted"/>